<gene>
    <name evidence="1" type="ORF">L0N21_11115</name>
</gene>
<comment type="caution">
    <text evidence="1">The sequence shown here is derived from an EMBL/GenBank/DDBJ whole genome shotgun (WGS) entry which is preliminary data.</text>
</comment>
<dbReference type="EMBL" id="JAKNFS010000014">
    <property type="protein sequence ID" value="MCG4766053.1"/>
    <property type="molecule type" value="Genomic_DNA"/>
</dbReference>
<dbReference type="Proteomes" id="UP001199915">
    <property type="component" value="Unassembled WGS sequence"/>
</dbReference>
<accession>A0AAE3JUX3</accession>
<dbReference type="RefSeq" id="WP_238033324.1">
    <property type="nucleotide sequence ID" value="NZ_JAKNFS010000014.1"/>
</dbReference>
<reference evidence="1" key="1">
    <citation type="submission" date="2022-01" db="EMBL/GenBank/DDBJ databases">
        <title>Collection of gut derived symbiotic bacterial strains cultured from healthy donors.</title>
        <authorList>
            <person name="Lin H."/>
            <person name="Kohout C."/>
            <person name="Waligurski E."/>
            <person name="Pamer E.G."/>
        </authorList>
    </citation>
    <scope>NUCLEOTIDE SEQUENCE</scope>
    <source>
        <strain evidence="1">DFI.5.49</strain>
    </source>
</reference>
<evidence type="ECO:0000313" key="2">
    <source>
        <dbReference type="Proteomes" id="UP001199915"/>
    </source>
</evidence>
<sequence>MGQIKQSGGWKKDCAINIEEKLEESRRQGSCAASEKKKQKWINYKLPGVSIPRGGIIIKKSKRKKVISG</sequence>
<protein>
    <submittedName>
        <fullName evidence="1">Uncharacterized protein</fullName>
    </submittedName>
</protein>
<proteinExistence type="predicted"/>
<name>A0AAE3JUX3_9FIRM</name>
<evidence type="ECO:0000313" key="1">
    <source>
        <dbReference type="EMBL" id="MCG4766053.1"/>
    </source>
</evidence>
<organism evidence="1 2">
    <name type="scientific">Fusicatenibacter saccharivorans</name>
    <dbReference type="NCBI Taxonomy" id="1150298"/>
    <lineage>
        <taxon>Bacteria</taxon>
        <taxon>Bacillati</taxon>
        <taxon>Bacillota</taxon>
        <taxon>Clostridia</taxon>
        <taxon>Lachnospirales</taxon>
        <taxon>Lachnospiraceae</taxon>
        <taxon>Fusicatenibacter</taxon>
    </lineage>
</organism>
<dbReference type="AlphaFoldDB" id="A0AAE3JUX3"/>